<name>A0A4R0PY31_9SPHI</name>
<keyword evidence="2" id="KW-1185">Reference proteome</keyword>
<reference evidence="1 2" key="1">
    <citation type="submission" date="2019-02" db="EMBL/GenBank/DDBJ databases">
        <title>Pedobacter sp. RP-3-21 sp. nov., isolated from Arctic soil.</title>
        <authorList>
            <person name="Dahal R.H."/>
        </authorList>
    </citation>
    <scope>NUCLEOTIDE SEQUENCE [LARGE SCALE GENOMIC DNA]</scope>
    <source>
        <strain evidence="1 2">RP-3-21</strain>
    </source>
</reference>
<dbReference type="OrthoDB" id="767591at2"/>
<accession>A0A4R0PY31</accession>
<evidence type="ECO:0000313" key="1">
    <source>
        <dbReference type="EMBL" id="TCD27158.1"/>
    </source>
</evidence>
<dbReference type="RefSeq" id="WP_131530292.1">
    <property type="nucleotide sequence ID" value="NZ_SJSO01000007.1"/>
</dbReference>
<dbReference type="EMBL" id="SJSO01000007">
    <property type="protein sequence ID" value="TCD27158.1"/>
    <property type="molecule type" value="Genomic_DNA"/>
</dbReference>
<comment type="caution">
    <text evidence="1">The sequence shown here is derived from an EMBL/GenBank/DDBJ whole genome shotgun (WGS) entry which is preliminary data.</text>
</comment>
<proteinExistence type="predicted"/>
<evidence type="ECO:0000313" key="2">
    <source>
        <dbReference type="Proteomes" id="UP000293925"/>
    </source>
</evidence>
<protein>
    <submittedName>
        <fullName evidence="1">Uncharacterized protein</fullName>
    </submittedName>
</protein>
<gene>
    <name evidence="1" type="ORF">EZ456_11620</name>
</gene>
<organism evidence="1 2">
    <name type="scientific">Pedobacter psychrodurus</name>
    <dbReference type="NCBI Taxonomy" id="2530456"/>
    <lineage>
        <taxon>Bacteria</taxon>
        <taxon>Pseudomonadati</taxon>
        <taxon>Bacteroidota</taxon>
        <taxon>Sphingobacteriia</taxon>
        <taxon>Sphingobacteriales</taxon>
        <taxon>Sphingobacteriaceae</taxon>
        <taxon>Pedobacter</taxon>
    </lineage>
</organism>
<sequence length="115" mass="13198">MTELNELELLLLKTIIKGNSDKFNYLLAHLDFIRIESAKSTGTGLYVTFVYLKEFEQEEEFVNGLLSAEPKLTTPNLKNELTYCLDVTNGKIDYLEILTNEKENWDGNLENCSLN</sequence>
<dbReference type="AlphaFoldDB" id="A0A4R0PY31"/>
<dbReference type="Proteomes" id="UP000293925">
    <property type="component" value="Unassembled WGS sequence"/>
</dbReference>